<name>A0ABY4V8K4_9GAMM</name>
<feature type="chain" id="PRO_5046486403" description="Outer membrane protein beta-barrel domain-containing protein" evidence="1">
    <location>
        <begin position="18"/>
        <end position="173"/>
    </location>
</feature>
<feature type="signal peptide" evidence="1">
    <location>
        <begin position="1"/>
        <end position="17"/>
    </location>
</feature>
<proteinExistence type="predicted"/>
<protein>
    <recommendedName>
        <fullName evidence="4">Outer membrane protein beta-barrel domain-containing protein</fullName>
    </recommendedName>
</protein>
<keyword evidence="1" id="KW-0732">Signal</keyword>
<evidence type="ECO:0000256" key="1">
    <source>
        <dbReference type="SAM" id="SignalP"/>
    </source>
</evidence>
<dbReference type="EMBL" id="CP092418">
    <property type="protein sequence ID" value="USD20255.1"/>
    <property type="molecule type" value="Genomic_DNA"/>
</dbReference>
<organism evidence="2 3">
    <name type="scientific">Microbulbifer variabilis</name>
    <dbReference type="NCBI Taxonomy" id="266805"/>
    <lineage>
        <taxon>Bacteria</taxon>
        <taxon>Pseudomonadati</taxon>
        <taxon>Pseudomonadota</taxon>
        <taxon>Gammaproteobacteria</taxon>
        <taxon>Cellvibrionales</taxon>
        <taxon>Microbulbiferaceae</taxon>
        <taxon>Microbulbifer</taxon>
    </lineage>
</organism>
<dbReference type="RefSeq" id="WP_252082460.1">
    <property type="nucleotide sequence ID" value="NZ_CP092418.1"/>
</dbReference>
<dbReference type="Proteomes" id="UP001055658">
    <property type="component" value="Chromosome"/>
</dbReference>
<evidence type="ECO:0000313" key="3">
    <source>
        <dbReference type="Proteomes" id="UP001055658"/>
    </source>
</evidence>
<reference evidence="2" key="1">
    <citation type="submission" date="2022-02" db="EMBL/GenBank/DDBJ databases">
        <title>Coral-associated bacteria.</title>
        <authorList>
            <person name="Tang K."/>
            <person name="Wang X."/>
        </authorList>
    </citation>
    <scope>NUCLEOTIDE SEQUENCE</scope>
    <source>
        <strain evidence="2">SCSIO 43006</strain>
    </source>
</reference>
<sequence length="173" mass="19270">MKSVIFAGILFPSFAFASANLNNHLSFGVGTQYGGLLGIKYSNTYGADTFYIGGGLADNLDEEYGITLGWERSLNPKHSLGLLIRTKELDWEHYIYKNSNLLSASPNNQPSSGIKFKGRYESYIAGSYTYFFNRYDEASLLGGISLGKSYLKTNKDGSFRDGTELKLHFGYQF</sequence>
<evidence type="ECO:0008006" key="4">
    <source>
        <dbReference type="Google" id="ProtNLM"/>
    </source>
</evidence>
<accession>A0ABY4V8K4</accession>
<evidence type="ECO:0000313" key="2">
    <source>
        <dbReference type="EMBL" id="USD20255.1"/>
    </source>
</evidence>
<keyword evidence="3" id="KW-1185">Reference proteome</keyword>
<gene>
    <name evidence="2" type="ORF">MJO52_14365</name>
</gene>